<reference evidence="2 3" key="1">
    <citation type="submission" date="2022-03" db="EMBL/GenBank/DDBJ databases">
        <authorList>
            <person name="Macdonald S."/>
            <person name="Ahmed S."/>
            <person name="Newling K."/>
        </authorList>
    </citation>
    <scope>NUCLEOTIDE SEQUENCE [LARGE SCALE GENOMIC DNA]</scope>
</reference>
<gene>
    <name evidence="2" type="ORF">ERUC_LOCUS18165</name>
</gene>
<protein>
    <submittedName>
        <fullName evidence="2">Uncharacterized protein</fullName>
    </submittedName>
</protein>
<feature type="region of interest" description="Disordered" evidence="1">
    <location>
        <begin position="1"/>
        <end position="25"/>
    </location>
</feature>
<accession>A0ABC8K138</accession>
<evidence type="ECO:0000313" key="2">
    <source>
        <dbReference type="EMBL" id="CAH8351044.1"/>
    </source>
</evidence>
<dbReference type="EMBL" id="CAKOAT010168488">
    <property type="protein sequence ID" value="CAH8351044.1"/>
    <property type="molecule type" value="Genomic_DNA"/>
</dbReference>
<sequence>MDVDVDSAKTNSSSEDSKSEKEKGKRKLYVGSQALNYCRDHMEILSPIKDGIVSDCVSMWASYIIISGL</sequence>
<dbReference type="AlphaFoldDB" id="A0ABC8K138"/>
<evidence type="ECO:0000313" key="3">
    <source>
        <dbReference type="Proteomes" id="UP001642260"/>
    </source>
</evidence>
<keyword evidence="3" id="KW-1185">Reference proteome</keyword>
<evidence type="ECO:0000256" key="1">
    <source>
        <dbReference type="SAM" id="MobiDB-lite"/>
    </source>
</evidence>
<organism evidence="2 3">
    <name type="scientific">Eruca vesicaria subsp. sativa</name>
    <name type="common">Garden rocket</name>
    <name type="synonym">Eruca sativa</name>
    <dbReference type="NCBI Taxonomy" id="29727"/>
    <lineage>
        <taxon>Eukaryota</taxon>
        <taxon>Viridiplantae</taxon>
        <taxon>Streptophyta</taxon>
        <taxon>Embryophyta</taxon>
        <taxon>Tracheophyta</taxon>
        <taxon>Spermatophyta</taxon>
        <taxon>Magnoliopsida</taxon>
        <taxon>eudicotyledons</taxon>
        <taxon>Gunneridae</taxon>
        <taxon>Pentapetalae</taxon>
        <taxon>rosids</taxon>
        <taxon>malvids</taxon>
        <taxon>Brassicales</taxon>
        <taxon>Brassicaceae</taxon>
        <taxon>Brassiceae</taxon>
        <taxon>Eruca</taxon>
    </lineage>
</organism>
<dbReference type="Proteomes" id="UP001642260">
    <property type="component" value="Unassembled WGS sequence"/>
</dbReference>
<name>A0ABC8K138_ERUVS</name>
<comment type="caution">
    <text evidence="2">The sequence shown here is derived from an EMBL/GenBank/DDBJ whole genome shotgun (WGS) entry which is preliminary data.</text>
</comment>
<proteinExistence type="predicted"/>
<dbReference type="Gene3D" id="3.30.420.40">
    <property type="match status" value="1"/>
</dbReference>